<dbReference type="EC" id="3.5.2.7" evidence="2 8"/>
<keyword evidence="5" id="KW-0369">Histidine metabolism</keyword>
<dbReference type="GO" id="GO:0050480">
    <property type="term" value="F:imidazolonepropionase activity"/>
    <property type="evidence" value="ECO:0007669"/>
    <property type="project" value="UniProtKB-UniRule"/>
</dbReference>
<dbReference type="InterPro" id="IPR005920">
    <property type="entry name" value="HutI"/>
</dbReference>
<sequence>MAMLVQQGKIIWIGPQGKLRGQLGKKTTVKAEHDLKNQLVFPSFIECHTHTIFAGSRAAEFEMRNQGVSYLEIAQKGGGILSTMKATRKSTASDLLKSTQKRVDTFLKQGVSTLEIKSGYALDLKNEIKVLEVLPKLKGPRIVGTFLGAHARPPEFETNLQYIEYVCEKVLPKIRKKNLAQRVDIFIENKFFEKEESQIYLKKAQDLGFQITVHANQLSLSAGADLALDFQALSADHVIHLDDRLIRKFAASKTTAVLLPMADLYMKCPYPPARKLIEAGAQVALATDYNPGSCPSQDLALVGLLARLEMKMSLPEVFQAYTHGAACALGIEHEEGRLEVGKYANFICTEADLSDFFYSAGMTPDHQMFIRGKCLKI</sequence>
<evidence type="ECO:0000313" key="10">
    <source>
        <dbReference type="EMBL" id="AGH96029.1"/>
    </source>
</evidence>
<proteinExistence type="predicted"/>
<dbReference type="EMBL" id="CP003537">
    <property type="protein sequence ID" value="AGH96029.1"/>
    <property type="molecule type" value="Genomic_DNA"/>
</dbReference>
<protein>
    <recommendedName>
        <fullName evidence="2 8">Imidazolonepropionase</fullName>
        <ecNumber evidence="2 8">3.5.2.7</ecNumber>
    </recommendedName>
</protein>
<dbReference type="Proteomes" id="UP000012040">
    <property type="component" value="Chromosome"/>
</dbReference>
<evidence type="ECO:0000256" key="1">
    <source>
        <dbReference type="ARBA" id="ARBA00005023"/>
    </source>
</evidence>
<reference evidence="10 11" key="1">
    <citation type="journal article" date="2013" name="ISME J.">
        <title>By their genes ye shall know them: genomic signatures of predatory bacteria.</title>
        <authorList>
            <person name="Pasternak Z."/>
            <person name="Pietrokovski S."/>
            <person name="Rotem O."/>
            <person name="Gophna U."/>
            <person name="Lurie-Weinberger M.N."/>
            <person name="Jurkevitch E."/>
        </authorList>
    </citation>
    <scope>NUCLEOTIDE SEQUENCE [LARGE SCALE GENOMIC DNA]</scope>
    <source>
        <strain evidence="10 11">JSS</strain>
    </source>
</reference>
<dbReference type="AlphaFoldDB" id="M4VS70"/>
<dbReference type="PANTHER" id="PTHR42752">
    <property type="entry name" value="IMIDAZOLONEPROPIONASE"/>
    <property type="match status" value="1"/>
</dbReference>
<comment type="pathway">
    <text evidence="1">Amino-acid degradation.</text>
</comment>
<dbReference type="GO" id="GO:0005737">
    <property type="term" value="C:cytoplasm"/>
    <property type="evidence" value="ECO:0007669"/>
    <property type="project" value="UniProtKB-UniRule"/>
</dbReference>
<keyword evidence="6" id="KW-0862">Zinc</keyword>
<dbReference type="PANTHER" id="PTHR42752:SF1">
    <property type="entry name" value="IMIDAZOLONEPROPIONASE-RELATED"/>
    <property type="match status" value="1"/>
</dbReference>
<dbReference type="SUPFAM" id="SSF51338">
    <property type="entry name" value="Composite domain of metallo-dependent hydrolases"/>
    <property type="match status" value="1"/>
</dbReference>
<evidence type="ECO:0000256" key="8">
    <source>
        <dbReference type="NCBIfam" id="TIGR01224"/>
    </source>
</evidence>
<dbReference type="STRING" id="1184267.A11Q_1813"/>
<evidence type="ECO:0000256" key="6">
    <source>
        <dbReference type="ARBA" id="ARBA00022833"/>
    </source>
</evidence>
<dbReference type="InterPro" id="IPR011059">
    <property type="entry name" value="Metal-dep_hydrolase_composite"/>
</dbReference>
<gene>
    <name evidence="10" type="ORF">A11Q_1813</name>
</gene>
<dbReference type="KEGG" id="bex:A11Q_1813"/>
<dbReference type="GO" id="GO:0046872">
    <property type="term" value="F:metal ion binding"/>
    <property type="evidence" value="ECO:0007669"/>
    <property type="project" value="UniProtKB-KW"/>
</dbReference>
<evidence type="ECO:0000313" key="11">
    <source>
        <dbReference type="Proteomes" id="UP000012040"/>
    </source>
</evidence>
<name>M4VS70_9BACT</name>
<evidence type="ECO:0000256" key="3">
    <source>
        <dbReference type="ARBA" id="ARBA00022723"/>
    </source>
</evidence>
<evidence type="ECO:0000256" key="7">
    <source>
        <dbReference type="ARBA" id="ARBA00023004"/>
    </source>
</evidence>
<dbReference type="InterPro" id="IPR032466">
    <property type="entry name" value="Metal_Hydrolase"/>
</dbReference>
<dbReference type="HOGENOM" id="CLU_041647_0_1_7"/>
<evidence type="ECO:0000259" key="9">
    <source>
        <dbReference type="Pfam" id="PF01979"/>
    </source>
</evidence>
<dbReference type="eggNOG" id="COG1228">
    <property type="taxonomic scope" value="Bacteria"/>
</dbReference>
<dbReference type="SUPFAM" id="SSF51556">
    <property type="entry name" value="Metallo-dependent hydrolases"/>
    <property type="match status" value="1"/>
</dbReference>
<organism evidence="10 11">
    <name type="scientific">Pseudobdellovibrio exovorus JSS</name>
    <dbReference type="NCBI Taxonomy" id="1184267"/>
    <lineage>
        <taxon>Bacteria</taxon>
        <taxon>Pseudomonadati</taxon>
        <taxon>Bdellovibrionota</taxon>
        <taxon>Bdellovibrionia</taxon>
        <taxon>Bdellovibrionales</taxon>
        <taxon>Pseudobdellovibrionaceae</taxon>
        <taxon>Pseudobdellovibrio</taxon>
    </lineage>
</organism>
<dbReference type="NCBIfam" id="TIGR01224">
    <property type="entry name" value="hutI"/>
    <property type="match status" value="1"/>
</dbReference>
<keyword evidence="4" id="KW-0378">Hydrolase</keyword>
<keyword evidence="3" id="KW-0479">Metal-binding</keyword>
<dbReference type="Gene3D" id="3.20.20.140">
    <property type="entry name" value="Metal-dependent hydrolases"/>
    <property type="match status" value="1"/>
</dbReference>
<evidence type="ECO:0000256" key="5">
    <source>
        <dbReference type="ARBA" id="ARBA00022808"/>
    </source>
</evidence>
<evidence type="ECO:0000256" key="4">
    <source>
        <dbReference type="ARBA" id="ARBA00022801"/>
    </source>
</evidence>
<keyword evidence="7" id="KW-0408">Iron</keyword>
<dbReference type="InterPro" id="IPR006680">
    <property type="entry name" value="Amidohydro-rel"/>
</dbReference>
<evidence type="ECO:0000256" key="2">
    <source>
        <dbReference type="ARBA" id="ARBA00012864"/>
    </source>
</evidence>
<feature type="domain" description="Amidohydrolase-related" evidence="9">
    <location>
        <begin position="40"/>
        <end position="361"/>
    </location>
</feature>
<keyword evidence="11" id="KW-1185">Reference proteome</keyword>
<accession>M4VS70</accession>
<dbReference type="PATRIC" id="fig|1184267.3.peg.1835"/>
<dbReference type="GO" id="GO:0019556">
    <property type="term" value="P:L-histidine catabolic process to glutamate and formamide"/>
    <property type="evidence" value="ECO:0007669"/>
    <property type="project" value="UniProtKB-UniRule"/>
</dbReference>
<dbReference type="Gene3D" id="2.30.40.10">
    <property type="entry name" value="Urease, subunit C, domain 1"/>
    <property type="match status" value="1"/>
</dbReference>
<dbReference type="Pfam" id="PF01979">
    <property type="entry name" value="Amidohydro_1"/>
    <property type="match status" value="1"/>
</dbReference>